<feature type="transmembrane region" description="Helical" evidence="6">
    <location>
        <begin position="130"/>
        <end position="155"/>
    </location>
</feature>
<evidence type="ECO:0000256" key="4">
    <source>
        <dbReference type="ARBA" id="ARBA00023136"/>
    </source>
</evidence>
<dbReference type="Proteomes" id="UP001595847">
    <property type="component" value="Unassembled WGS sequence"/>
</dbReference>
<keyword evidence="4 6" id="KW-0472">Membrane</keyword>
<proteinExistence type="predicted"/>
<evidence type="ECO:0000313" key="8">
    <source>
        <dbReference type="Proteomes" id="UP001595847"/>
    </source>
</evidence>
<comment type="subcellular location">
    <subcellularLocation>
        <location evidence="1">Membrane</location>
        <topology evidence="1">Multi-pass membrane protein</topology>
    </subcellularLocation>
</comment>
<evidence type="ECO:0000256" key="5">
    <source>
        <dbReference type="SAM" id="MobiDB-lite"/>
    </source>
</evidence>
<protein>
    <submittedName>
        <fullName evidence="7">DUF4870 domain-containing protein</fullName>
    </submittedName>
</protein>
<evidence type="ECO:0000256" key="6">
    <source>
        <dbReference type="SAM" id="Phobius"/>
    </source>
</evidence>
<dbReference type="Pfam" id="PF09685">
    <property type="entry name" value="MamF_MmsF"/>
    <property type="match status" value="1"/>
</dbReference>
<accession>A0ABV8FLD8</accession>
<keyword evidence="8" id="KW-1185">Reference proteome</keyword>
<dbReference type="InterPro" id="IPR019109">
    <property type="entry name" value="MamF_MmsF"/>
</dbReference>
<feature type="transmembrane region" description="Helical" evidence="6">
    <location>
        <begin position="98"/>
        <end position="118"/>
    </location>
</feature>
<dbReference type="RefSeq" id="WP_378530623.1">
    <property type="nucleotide sequence ID" value="NZ_JBHSBH010000004.1"/>
</dbReference>
<feature type="transmembrane region" description="Helical" evidence="6">
    <location>
        <begin position="161"/>
        <end position="178"/>
    </location>
</feature>
<reference evidence="8" key="1">
    <citation type="journal article" date="2019" name="Int. J. Syst. Evol. Microbiol.">
        <title>The Global Catalogue of Microorganisms (GCM) 10K type strain sequencing project: providing services to taxonomists for standard genome sequencing and annotation.</title>
        <authorList>
            <consortium name="The Broad Institute Genomics Platform"/>
            <consortium name="The Broad Institute Genome Sequencing Center for Infectious Disease"/>
            <person name="Wu L."/>
            <person name="Ma J."/>
        </authorList>
    </citation>
    <scope>NUCLEOTIDE SEQUENCE [LARGE SCALE GENOMIC DNA]</scope>
    <source>
        <strain evidence="8">TBRC 1826</strain>
    </source>
</reference>
<keyword evidence="3 6" id="KW-1133">Transmembrane helix</keyword>
<gene>
    <name evidence="7" type="ORF">ACFOVU_06100</name>
</gene>
<evidence type="ECO:0000256" key="2">
    <source>
        <dbReference type="ARBA" id="ARBA00022692"/>
    </source>
</evidence>
<name>A0ABV8FLD8_9ACTN</name>
<feature type="compositionally biased region" description="Low complexity" evidence="5">
    <location>
        <begin position="41"/>
        <end position="88"/>
    </location>
</feature>
<comment type="caution">
    <text evidence="7">The sequence shown here is derived from an EMBL/GenBank/DDBJ whole genome shotgun (WGS) entry which is preliminary data.</text>
</comment>
<dbReference type="EMBL" id="JBHSBH010000004">
    <property type="protein sequence ID" value="MFC3995476.1"/>
    <property type="molecule type" value="Genomic_DNA"/>
</dbReference>
<keyword evidence="2 6" id="KW-0812">Transmembrane</keyword>
<evidence type="ECO:0000313" key="7">
    <source>
        <dbReference type="EMBL" id="MFC3995476.1"/>
    </source>
</evidence>
<organism evidence="7 8">
    <name type="scientific">Nocardiopsis sediminis</name>
    <dbReference type="NCBI Taxonomy" id="1778267"/>
    <lineage>
        <taxon>Bacteria</taxon>
        <taxon>Bacillati</taxon>
        <taxon>Actinomycetota</taxon>
        <taxon>Actinomycetes</taxon>
        <taxon>Streptosporangiales</taxon>
        <taxon>Nocardiopsidaceae</taxon>
        <taxon>Nocardiopsis</taxon>
    </lineage>
</organism>
<sequence>MSYPHPPNPSYGEGQGGYQQQYPGGYGPPPGGDHGYGTGPQPGQYGQQGYPGYQEQQQGYPGQGAQQQPYPPAQYGQYQQPHQQQGGPVSADDRQMALFIHLGGAIVGFLVPLVFYMIKKDESPFLRHHAVQALNFQIMLAIAYFVSGVLMILIIGYLTFLAAWIGGLVLGIMAAMAANRGEWNKYPFNLSLVK</sequence>
<evidence type="ECO:0000256" key="3">
    <source>
        <dbReference type="ARBA" id="ARBA00022989"/>
    </source>
</evidence>
<feature type="region of interest" description="Disordered" evidence="5">
    <location>
        <begin position="1"/>
        <end position="90"/>
    </location>
</feature>
<evidence type="ECO:0000256" key="1">
    <source>
        <dbReference type="ARBA" id="ARBA00004141"/>
    </source>
</evidence>